<keyword evidence="1" id="KW-0472">Membrane</keyword>
<reference evidence="2 3" key="1">
    <citation type="submission" date="2016-10" db="EMBL/GenBank/DDBJ databases">
        <authorList>
            <person name="Varghese N."/>
            <person name="Submissions S."/>
        </authorList>
    </citation>
    <scope>NUCLEOTIDE SEQUENCE [LARGE SCALE GENOMIC DNA]</scope>
    <source>
        <strain evidence="2 3">PL 12/M</strain>
    </source>
</reference>
<dbReference type="AlphaFoldDB" id="A0A7Z7B1B3"/>
<dbReference type="OrthoDB" id="43783at2157"/>
<keyword evidence="1" id="KW-0812">Transmembrane</keyword>
<keyword evidence="1" id="KW-1133">Transmembrane helix</keyword>
<evidence type="ECO:0000313" key="3">
    <source>
        <dbReference type="Proteomes" id="UP000199259"/>
    </source>
</evidence>
<sequence length="78" mass="8202">MRSPQDLSQLGSLLVFIGFFLVLAGAIVSSFNSSGSFGGLIMIGPIPIAFGSSPEITSSMLWAGVLIAVIYLLARRKL</sequence>
<feature type="transmembrane region" description="Helical" evidence="1">
    <location>
        <begin position="56"/>
        <end position="74"/>
    </location>
</feature>
<gene>
    <name evidence="2" type="ORF">SAMN04488589_2794</name>
</gene>
<proteinExistence type="predicted"/>
<dbReference type="EMBL" id="FNCA01000013">
    <property type="protein sequence ID" value="SDG35507.1"/>
    <property type="molecule type" value="Genomic_DNA"/>
</dbReference>
<evidence type="ECO:0000256" key="1">
    <source>
        <dbReference type="SAM" id="Phobius"/>
    </source>
</evidence>
<dbReference type="NCBIfam" id="TIGR00304">
    <property type="entry name" value="TIGR00304 family membrane protein"/>
    <property type="match status" value="1"/>
</dbReference>
<comment type="caution">
    <text evidence="2">The sequence shown here is derived from an EMBL/GenBank/DDBJ whole genome shotgun (WGS) entry which is preliminary data.</text>
</comment>
<dbReference type="Pfam" id="PF01998">
    <property type="entry name" value="DUF131"/>
    <property type="match status" value="1"/>
</dbReference>
<dbReference type="InterPro" id="IPR002849">
    <property type="entry name" value="DUF131"/>
</dbReference>
<protein>
    <submittedName>
        <fullName evidence="2">TIGR00304 family protein</fullName>
    </submittedName>
</protein>
<dbReference type="Proteomes" id="UP000199259">
    <property type="component" value="Unassembled WGS sequence"/>
</dbReference>
<accession>A0A7Z7B1B3</accession>
<name>A0A7Z7B1B3_9EURY</name>
<organism evidence="2 3">
    <name type="scientific">Methanolobus vulcani</name>
    <dbReference type="NCBI Taxonomy" id="38026"/>
    <lineage>
        <taxon>Archaea</taxon>
        <taxon>Methanobacteriati</taxon>
        <taxon>Methanobacteriota</taxon>
        <taxon>Stenosarchaea group</taxon>
        <taxon>Methanomicrobia</taxon>
        <taxon>Methanosarcinales</taxon>
        <taxon>Methanosarcinaceae</taxon>
        <taxon>Methanolobus</taxon>
    </lineage>
</organism>
<feature type="transmembrane region" description="Helical" evidence="1">
    <location>
        <begin position="12"/>
        <end position="31"/>
    </location>
</feature>
<dbReference type="RefSeq" id="WP_091711056.1">
    <property type="nucleotide sequence ID" value="NZ_FNCA01000013.1"/>
</dbReference>
<evidence type="ECO:0000313" key="2">
    <source>
        <dbReference type="EMBL" id="SDG35507.1"/>
    </source>
</evidence>
<keyword evidence="3" id="KW-1185">Reference proteome</keyword>